<evidence type="ECO:0000313" key="1">
    <source>
        <dbReference type="EMBL" id="USS93738.1"/>
    </source>
</evidence>
<dbReference type="InterPro" id="IPR012543">
    <property type="entry name" value="DUF1694"/>
</dbReference>
<accession>A0ABY5C809</accession>
<sequence>MMPTENNVQARLDQAINGGTPQINPDEQRRYLGTFRERVALVIPVAAVTNPEAPTQVEALLKDHSDYGLLINGNLPQADQSPYLKIAARLHAKYTLKNSAEYGTEPEQAGIVVAAATALNVADVQFKTTPEPTAKPDKTPSFWHRLFHH</sequence>
<dbReference type="RefSeq" id="WP_252780618.1">
    <property type="nucleotide sequence ID" value="NZ_CP097478.1"/>
</dbReference>
<gene>
    <name evidence="1" type="ORF">M8332_02500</name>
</gene>
<dbReference type="Proteomes" id="UP001057532">
    <property type="component" value="Chromosome"/>
</dbReference>
<dbReference type="Pfam" id="PF07997">
    <property type="entry name" value="DUF1694"/>
    <property type="match status" value="1"/>
</dbReference>
<dbReference type="Gene3D" id="3.30.1330.30">
    <property type="match status" value="1"/>
</dbReference>
<organism evidence="1 2">
    <name type="scientific">Fructilactobacillus ixorae</name>
    <dbReference type="NCBI Taxonomy" id="1750535"/>
    <lineage>
        <taxon>Bacteria</taxon>
        <taxon>Bacillati</taxon>
        <taxon>Bacillota</taxon>
        <taxon>Bacilli</taxon>
        <taxon>Lactobacillales</taxon>
        <taxon>Lactobacillaceae</taxon>
        <taxon>Fructilactobacillus</taxon>
    </lineage>
</organism>
<dbReference type="EMBL" id="CP097478">
    <property type="protein sequence ID" value="USS93738.1"/>
    <property type="molecule type" value="Genomic_DNA"/>
</dbReference>
<dbReference type="PIRSF" id="PIRSF034303">
    <property type="entry name" value="DUF1694"/>
    <property type="match status" value="1"/>
</dbReference>
<dbReference type="InterPro" id="IPR029064">
    <property type="entry name" value="Ribosomal_eL30-like_sf"/>
</dbReference>
<evidence type="ECO:0000313" key="2">
    <source>
        <dbReference type="Proteomes" id="UP001057532"/>
    </source>
</evidence>
<keyword evidence="2" id="KW-1185">Reference proteome</keyword>
<proteinExistence type="predicted"/>
<dbReference type="SUPFAM" id="SSF160515">
    <property type="entry name" value="YueI-like"/>
    <property type="match status" value="1"/>
</dbReference>
<protein>
    <submittedName>
        <fullName evidence="1">YueI family protein</fullName>
    </submittedName>
</protein>
<name>A0ABY5C809_9LACO</name>
<reference evidence="1" key="1">
    <citation type="submission" date="2022-05" db="EMBL/GenBank/DDBJ databases">
        <authorList>
            <person name="Oliphant S.A."/>
            <person name="Watson-Haigh N.S."/>
            <person name="Sumby K.M."/>
            <person name="Gardner J.M."/>
            <person name="Jiranek V."/>
        </authorList>
    </citation>
    <scope>NUCLEOTIDE SEQUENCE</scope>
    <source>
        <strain evidence="1">Ru20-1</strain>
    </source>
</reference>